<comment type="caution">
    <text evidence="9">The sequence shown here is derived from an EMBL/GenBank/DDBJ whole genome shotgun (WGS) entry which is preliminary data.</text>
</comment>
<dbReference type="InterPro" id="IPR001796">
    <property type="entry name" value="DHFR_dom"/>
</dbReference>
<dbReference type="Pfam" id="PF00186">
    <property type="entry name" value="DHFR_1"/>
    <property type="match status" value="1"/>
</dbReference>
<evidence type="ECO:0000259" key="8">
    <source>
        <dbReference type="PROSITE" id="PS51330"/>
    </source>
</evidence>
<comment type="pathway">
    <text evidence="1 7">Cofactor biosynthesis; tetrahydrofolate biosynthesis; 5,6,7,8-tetrahydrofolate from 7,8-dihydrofolate: step 1/1.</text>
</comment>
<dbReference type="RefSeq" id="WP_003711822.1">
    <property type="nucleotide sequence ID" value="NZ_AFTL01000009.1"/>
</dbReference>
<evidence type="ECO:0000256" key="1">
    <source>
        <dbReference type="ARBA" id="ARBA00004903"/>
    </source>
</evidence>
<dbReference type="PROSITE" id="PS51330">
    <property type="entry name" value="DHFR_2"/>
    <property type="match status" value="1"/>
</dbReference>
<reference evidence="9 10" key="1">
    <citation type="submission" date="2011-05" db="EMBL/GenBank/DDBJ databases">
        <authorList>
            <person name="Durkin A.S."/>
            <person name="Kim M."/>
            <person name="Radune D."/>
            <person name="Hostetler J."/>
            <person name="Torralba M."/>
            <person name="Gillis M."/>
            <person name="Methe B."/>
            <person name="Sutton G."/>
            <person name="Nelson K.E."/>
        </authorList>
    </citation>
    <scope>NUCLEOTIDE SEQUENCE [LARGE SCALE GENOMIC DNA]</scope>
    <source>
        <strain evidence="9 10">F0423</strain>
    </source>
</reference>
<comment type="function">
    <text evidence="7">Key enzyme in folate metabolism. Catalyzes an essential reaction for de novo glycine and purine synthesis, and for DNA precursor synthesis.</text>
</comment>
<dbReference type="PANTHER" id="PTHR48069">
    <property type="entry name" value="DIHYDROFOLATE REDUCTASE"/>
    <property type="match status" value="1"/>
</dbReference>
<evidence type="ECO:0000256" key="3">
    <source>
        <dbReference type="ARBA" id="ARBA00012856"/>
    </source>
</evidence>
<evidence type="ECO:0000256" key="5">
    <source>
        <dbReference type="ARBA" id="ARBA00022857"/>
    </source>
</evidence>
<dbReference type="Gene3D" id="3.40.430.10">
    <property type="entry name" value="Dihydrofolate Reductase, subunit A"/>
    <property type="match status" value="1"/>
</dbReference>
<evidence type="ECO:0000256" key="6">
    <source>
        <dbReference type="ARBA" id="ARBA00023002"/>
    </source>
</evidence>
<dbReference type="EC" id="1.5.1.3" evidence="3 7"/>
<gene>
    <name evidence="9" type="primary">folA</name>
    <name evidence="9" type="ORF">HMPREF9102_0552</name>
</gene>
<comment type="similarity">
    <text evidence="2 7">Belongs to the dihydrofolate reductase family.</text>
</comment>
<dbReference type="PIRSF" id="PIRSF000194">
    <property type="entry name" value="DHFR"/>
    <property type="match status" value="1"/>
</dbReference>
<dbReference type="PANTHER" id="PTHR48069:SF3">
    <property type="entry name" value="DIHYDROFOLATE REDUCTASE"/>
    <property type="match status" value="1"/>
</dbReference>
<dbReference type="InterPro" id="IPR024072">
    <property type="entry name" value="DHFR-like_dom_sf"/>
</dbReference>
<dbReference type="Proteomes" id="UP000006035">
    <property type="component" value="Unassembled WGS sequence"/>
</dbReference>
<dbReference type="InterPro" id="IPR012259">
    <property type="entry name" value="DHFR"/>
</dbReference>
<evidence type="ECO:0000256" key="7">
    <source>
        <dbReference type="PIRNR" id="PIRNR000194"/>
    </source>
</evidence>
<accession>A0ABN0D6K2</accession>
<dbReference type="PRINTS" id="PR00070">
    <property type="entry name" value="DHFR"/>
</dbReference>
<evidence type="ECO:0000313" key="9">
    <source>
        <dbReference type="EMBL" id="EGS38138.1"/>
    </source>
</evidence>
<sequence length="165" mass="18829">MTEVNFVWAEDLDGWIGKDHDLPWHVSADLRHFKKETVGHPVVMGRRTYESIGRPLPQRENIVLTHHPIADERVQSFATTADFKQWLAQTGAETVSVIGGAQVFAQLLDQATVLTRTVINGHYGGDTKMPPIDYDQWHRVSREPVEEAGQVVCWFEKWVLDVKKN</sequence>
<organism evidence="9 10">
    <name type="scientific">Limosilactobacillus oris F0423</name>
    <dbReference type="NCBI Taxonomy" id="944562"/>
    <lineage>
        <taxon>Bacteria</taxon>
        <taxon>Bacillati</taxon>
        <taxon>Bacillota</taxon>
        <taxon>Bacilli</taxon>
        <taxon>Lactobacillales</taxon>
        <taxon>Lactobacillaceae</taxon>
        <taxon>Limosilactobacillus</taxon>
    </lineage>
</organism>
<dbReference type="EMBL" id="AFTL01000009">
    <property type="protein sequence ID" value="EGS38138.1"/>
    <property type="molecule type" value="Genomic_DNA"/>
</dbReference>
<name>A0ABN0D6K2_9LACO</name>
<keyword evidence="6 7" id="KW-0560">Oxidoreductase</keyword>
<keyword evidence="5 7" id="KW-0521">NADP</keyword>
<feature type="domain" description="DHFR" evidence="8">
    <location>
        <begin position="3"/>
        <end position="160"/>
    </location>
</feature>
<dbReference type="SUPFAM" id="SSF53597">
    <property type="entry name" value="Dihydrofolate reductase-like"/>
    <property type="match status" value="1"/>
</dbReference>
<protein>
    <recommendedName>
        <fullName evidence="3 7">Dihydrofolate reductase</fullName>
        <ecNumber evidence="3 7">1.5.1.3</ecNumber>
    </recommendedName>
</protein>
<dbReference type="CDD" id="cd00209">
    <property type="entry name" value="DHFR"/>
    <property type="match status" value="1"/>
</dbReference>
<proteinExistence type="inferred from homology"/>
<evidence type="ECO:0000313" key="10">
    <source>
        <dbReference type="Proteomes" id="UP000006035"/>
    </source>
</evidence>
<comment type="catalytic activity">
    <reaction evidence="7">
        <text>(6S)-5,6,7,8-tetrahydrofolate + NADP(+) = 7,8-dihydrofolate + NADPH + H(+)</text>
        <dbReference type="Rhea" id="RHEA:15009"/>
        <dbReference type="ChEBI" id="CHEBI:15378"/>
        <dbReference type="ChEBI" id="CHEBI:57451"/>
        <dbReference type="ChEBI" id="CHEBI:57453"/>
        <dbReference type="ChEBI" id="CHEBI:57783"/>
        <dbReference type="ChEBI" id="CHEBI:58349"/>
        <dbReference type="EC" id="1.5.1.3"/>
    </reaction>
</comment>
<evidence type="ECO:0000256" key="4">
    <source>
        <dbReference type="ARBA" id="ARBA00022563"/>
    </source>
</evidence>
<evidence type="ECO:0000256" key="2">
    <source>
        <dbReference type="ARBA" id="ARBA00009539"/>
    </source>
</evidence>
<dbReference type="GO" id="GO:0004146">
    <property type="term" value="F:dihydrofolate reductase activity"/>
    <property type="evidence" value="ECO:0007669"/>
    <property type="project" value="UniProtKB-EC"/>
</dbReference>
<keyword evidence="10" id="KW-1185">Reference proteome</keyword>
<keyword evidence="4 7" id="KW-0554">One-carbon metabolism</keyword>